<dbReference type="AlphaFoldDB" id="V2X3K4"/>
<dbReference type="KEGG" id="mrr:Moror_1515"/>
<evidence type="ECO:0000313" key="3">
    <source>
        <dbReference type="Proteomes" id="UP000017559"/>
    </source>
</evidence>
<feature type="compositionally biased region" description="Low complexity" evidence="1">
    <location>
        <begin position="328"/>
        <end position="343"/>
    </location>
</feature>
<name>V2X3K4_MONRO</name>
<reference evidence="2 3" key="1">
    <citation type="journal article" date="2014" name="BMC Genomics">
        <title>Genome and secretome analysis of the hemibiotrophic fungal pathogen, Moniliophthora roreri, which causes frosty pod rot disease of cacao: mechanisms of the biotrophic and necrotrophic phases.</title>
        <authorList>
            <person name="Meinhardt L.W."/>
            <person name="Costa G.G.L."/>
            <person name="Thomazella D.P.T."/>
            <person name="Teixeira P.J.P.L."/>
            <person name="Carazzolle M.F."/>
            <person name="Schuster S.C."/>
            <person name="Carlson J.E."/>
            <person name="Guiltinan M.J."/>
            <person name="Mieczkowski P."/>
            <person name="Farmer A."/>
            <person name="Ramaraj T."/>
            <person name="Crozier J."/>
            <person name="Davis R.E."/>
            <person name="Shao J."/>
            <person name="Melnick R.L."/>
            <person name="Pereira G.A.G."/>
            <person name="Bailey B.A."/>
        </authorList>
    </citation>
    <scope>NUCLEOTIDE SEQUENCE [LARGE SCALE GENOMIC DNA]</scope>
    <source>
        <strain evidence="2 3">MCA 2997</strain>
    </source>
</reference>
<feature type="region of interest" description="Disordered" evidence="1">
    <location>
        <begin position="874"/>
        <end position="909"/>
    </location>
</feature>
<dbReference type="STRING" id="1381753.V2X3K4"/>
<feature type="region of interest" description="Disordered" evidence="1">
    <location>
        <begin position="669"/>
        <end position="744"/>
    </location>
</feature>
<comment type="caution">
    <text evidence="2">The sequence shown here is derived from an EMBL/GenBank/DDBJ whole genome shotgun (WGS) entry which is preliminary data.</text>
</comment>
<feature type="region of interest" description="Disordered" evidence="1">
    <location>
        <begin position="325"/>
        <end position="345"/>
    </location>
</feature>
<dbReference type="OrthoDB" id="2422840at2759"/>
<dbReference type="HOGENOM" id="CLU_272015_0_0_1"/>
<dbReference type="EMBL" id="AWSO01000180">
    <property type="protein sequence ID" value="ESK93698.1"/>
    <property type="molecule type" value="Genomic_DNA"/>
</dbReference>
<feature type="compositionally biased region" description="Polar residues" evidence="1">
    <location>
        <begin position="878"/>
        <end position="900"/>
    </location>
</feature>
<gene>
    <name evidence="2" type="ORF">Moror_1515</name>
</gene>
<evidence type="ECO:0000256" key="1">
    <source>
        <dbReference type="SAM" id="MobiDB-lite"/>
    </source>
</evidence>
<evidence type="ECO:0000313" key="2">
    <source>
        <dbReference type="EMBL" id="ESK93698.1"/>
    </source>
</evidence>
<keyword evidence="3" id="KW-1185">Reference proteome</keyword>
<sequence>MDAHSPEPFGLREYIHDTLYNYATEHLVFSYVEFTEQAVSEILSQCLHQVPFTDSFSLRPPPEPFEVLKRVTKLNASSPYQEPPERSPAALEYIKRELTVLKSGKGQKPRSERAAYTDEDDDELYFQTERLFHISSRRSKREVPQPGRYGFLRSLPKSPQSFLLRSPVHLKPATAATFEEEVLQNPDRVLNTNWNLTPEMLTDVSALLKSTAALSRYIPDYKNQYLDIAFREDSQPPPSFCGIAEREFTPMFPRSSRPGFGRTVRPGKKAVSAKIVAVSPQPKPIPPNSMEVLAANALRETLVKEFKEEEKEQFKQNMVVVNGWQTYSSSPSRGSSTSTPNSSQDDQIDELQLFTISSPDTSPTLVKMGECFASTIPEALNSGVSSRAKPKSCGAGKSLAAFLLNALPAPSGQAQKLESELNEDPAHSLIGEPPSAKHDEASLIPGAPASDDEVLLFFPGEDPQRFILDEKLDVKTATMMDVPRLPPPNEHAPNELPLPKKLSDLILPNKRNHKMPGNDNQCSTRRLLYLNLRKAKGTQAATLAVSWIPFTVAHQLPSHMEMVGVTAGQLIDRDDIKNGISREQMDERVTSLLNVSLEPSGDSNNEEVWERIWNTHLDKQMSAVEDLDNYDIVLTREERRRLAGLETTQMQAMSVPMEAEEQRVGTMTVSVNAPGGEPDIAEGYAKDYDDGSSDKENEDPSDHHKPVKRIRFSEQPEDTEADTKSPVNDACPWNDADDSGVAFGWDEPIPARIREEHEGSGPGLGTVDDMEDVEKLGFIPVNTSQLQSYTHARIATHADQHLDTCLETLDPLQAASPLALHSRKFGSAEPVVFTFNESSAPDSVPPAIDHLHIAAGIAEFARLRAKKLSSIVEESKESQPLTSQPVQAQNSHTDVDSNTGRDPPQDIYTQDTIHLPSTWTIPSSAHWYMASMDLIQKQCLVRSLRSENCAIGLMEREGLGGVDLILDPHTAIIFSNLSALPAGCDSLVTAVSEQSQRYSRLFVIFEAYPPSMSFKCNEPQRSQSEALNPYSPPVLKAIKKFRRDLNVAEACGTKSAECVVYHTFARDVEQAATFARHFGDLAEASNESESALWGDRSWLEADIPEDEEGMAIADGMNHFAAFVILCQVPVQEFLNMHPDERSARFGPYVGNERLATLNRFIEKRLQVLESSEPDVHQ</sequence>
<organism evidence="2 3">
    <name type="scientific">Moniliophthora roreri (strain MCA 2997)</name>
    <name type="common">Cocoa frosty pod rot fungus</name>
    <name type="synonym">Crinipellis roreri</name>
    <dbReference type="NCBI Taxonomy" id="1381753"/>
    <lineage>
        <taxon>Eukaryota</taxon>
        <taxon>Fungi</taxon>
        <taxon>Dikarya</taxon>
        <taxon>Basidiomycota</taxon>
        <taxon>Agaricomycotina</taxon>
        <taxon>Agaricomycetes</taxon>
        <taxon>Agaricomycetidae</taxon>
        <taxon>Agaricales</taxon>
        <taxon>Marasmiineae</taxon>
        <taxon>Marasmiaceae</taxon>
        <taxon>Moniliophthora</taxon>
    </lineage>
</organism>
<accession>V2X3K4</accession>
<proteinExistence type="predicted"/>
<feature type="compositionally biased region" description="Basic and acidic residues" evidence="1">
    <location>
        <begin position="684"/>
        <end position="704"/>
    </location>
</feature>
<protein>
    <submittedName>
        <fullName evidence="2">Proteophosphoglycan 5</fullName>
    </submittedName>
</protein>
<dbReference type="Proteomes" id="UP000017559">
    <property type="component" value="Unassembled WGS sequence"/>
</dbReference>